<evidence type="ECO:0000313" key="2">
    <source>
        <dbReference type="EMBL" id="MBD7918129.1"/>
    </source>
</evidence>
<dbReference type="Proteomes" id="UP000604241">
    <property type="component" value="Unassembled WGS sequence"/>
</dbReference>
<evidence type="ECO:0000259" key="1">
    <source>
        <dbReference type="Pfam" id="PF08242"/>
    </source>
</evidence>
<dbReference type="InterPro" id="IPR029063">
    <property type="entry name" value="SAM-dependent_MTases_sf"/>
</dbReference>
<keyword evidence="2" id="KW-0489">Methyltransferase</keyword>
<gene>
    <name evidence="2" type="ORF">H9657_07535</name>
</gene>
<keyword evidence="2" id="KW-0808">Transferase</keyword>
<dbReference type="Pfam" id="PF08242">
    <property type="entry name" value="Methyltransf_12"/>
    <property type="match status" value="1"/>
</dbReference>
<reference evidence="2 3" key="1">
    <citation type="submission" date="2020-08" db="EMBL/GenBank/DDBJ databases">
        <title>A Genomic Blueprint of the Chicken Gut Microbiome.</title>
        <authorList>
            <person name="Gilroy R."/>
            <person name="Ravi A."/>
            <person name="Getino M."/>
            <person name="Pursley I."/>
            <person name="Horton D.L."/>
            <person name="Alikhan N.-F."/>
            <person name="Baker D."/>
            <person name="Gharbi K."/>
            <person name="Hall N."/>
            <person name="Watson M."/>
            <person name="Adriaenssens E.M."/>
            <person name="Foster-Nyarko E."/>
            <person name="Jarju S."/>
            <person name="Secka A."/>
            <person name="Antonio M."/>
            <person name="Oren A."/>
            <person name="Chaudhuri R."/>
            <person name="La Ragione R.M."/>
            <person name="Hildebrand F."/>
            <person name="Pallen M.J."/>
        </authorList>
    </citation>
    <scope>NUCLEOTIDE SEQUENCE [LARGE SCALE GENOMIC DNA]</scope>
    <source>
        <strain evidence="2 3">Sa3CUA2</strain>
    </source>
</reference>
<sequence length="293" mass="31511">MDDYLAVNRTNWDARVPVHLASGYGTQELVDDPTALSGVVRFDLPRLGDIDGLDAVHLQCHLGTDTLSLARLGARVTGLDLSGDAIAAAQDLAARAGTDVEYVVSDVYSAVDVLGPARFDLVYTGIGALCWLPSIERWAQTVAGLLRPGGRLFVRDAHPVLLASLGMVVGAEHPDRDQQSWISAPGAATPALELPYFEQPEPLHWNDTFTYSGGAPVAAPLSVEWNHGLGEIVTAVLGAGMEITGLHEHDSVPWESLAGLMTHDRETGEWRLSDRPERLPASFTLTARLRPRG</sequence>
<keyword evidence="3" id="KW-1185">Reference proteome</keyword>
<name>A0ABR8QCW5_9CELL</name>
<evidence type="ECO:0000313" key="3">
    <source>
        <dbReference type="Proteomes" id="UP000604241"/>
    </source>
</evidence>
<protein>
    <submittedName>
        <fullName evidence="2">Methyltransferase domain-containing protein</fullName>
    </submittedName>
</protein>
<comment type="caution">
    <text evidence="2">The sequence shown here is derived from an EMBL/GenBank/DDBJ whole genome shotgun (WGS) entry which is preliminary data.</text>
</comment>
<organism evidence="2 3">
    <name type="scientific">Cellulomonas avistercoris</name>
    <dbReference type="NCBI Taxonomy" id="2762242"/>
    <lineage>
        <taxon>Bacteria</taxon>
        <taxon>Bacillati</taxon>
        <taxon>Actinomycetota</taxon>
        <taxon>Actinomycetes</taxon>
        <taxon>Micrococcales</taxon>
        <taxon>Cellulomonadaceae</taxon>
        <taxon>Cellulomonas</taxon>
    </lineage>
</organism>
<accession>A0ABR8QCW5</accession>
<dbReference type="GO" id="GO:0032259">
    <property type="term" value="P:methylation"/>
    <property type="evidence" value="ECO:0007669"/>
    <property type="project" value="UniProtKB-KW"/>
</dbReference>
<feature type="domain" description="Methyltransferase type 12" evidence="1">
    <location>
        <begin position="57"/>
        <end position="152"/>
    </location>
</feature>
<dbReference type="GO" id="GO:0008168">
    <property type="term" value="F:methyltransferase activity"/>
    <property type="evidence" value="ECO:0007669"/>
    <property type="project" value="UniProtKB-KW"/>
</dbReference>
<dbReference type="RefSeq" id="WP_191781989.1">
    <property type="nucleotide sequence ID" value="NZ_JACSQV010000005.1"/>
</dbReference>
<dbReference type="CDD" id="cd02440">
    <property type="entry name" value="AdoMet_MTases"/>
    <property type="match status" value="1"/>
</dbReference>
<dbReference type="Gene3D" id="3.40.50.150">
    <property type="entry name" value="Vaccinia Virus protein VP39"/>
    <property type="match status" value="1"/>
</dbReference>
<dbReference type="SUPFAM" id="SSF53335">
    <property type="entry name" value="S-adenosyl-L-methionine-dependent methyltransferases"/>
    <property type="match status" value="1"/>
</dbReference>
<dbReference type="InterPro" id="IPR013217">
    <property type="entry name" value="Methyltransf_12"/>
</dbReference>
<proteinExistence type="predicted"/>
<dbReference type="EMBL" id="JACSQV010000005">
    <property type="protein sequence ID" value="MBD7918129.1"/>
    <property type="molecule type" value="Genomic_DNA"/>
</dbReference>